<dbReference type="GO" id="GO:0006364">
    <property type="term" value="P:rRNA processing"/>
    <property type="evidence" value="ECO:0007669"/>
    <property type="project" value="InterPro"/>
</dbReference>
<sequence length="192" mass="21564">ERVGGSEESLKVVFECAQQFCEPMPVYQQLADIYAKSKKTKEAEGLYKTMVKRFRQNKAVRLSYGTFLLQQGQSDGATVLLQRALKSLPAKNHLIEVVVLYSHPPFLTLRQSAAYGTVQILPSRLCFSTGSNRFIKDSVLATCDLSVSVKKIEFFFKRYLEYEKKHGTPQTIQAVKEKAVEFVEAGGNEAAN</sequence>
<dbReference type="PANTHER" id="PTHR23270">
    <property type="entry name" value="PROGRAMMED CELL DEATH PROTEIN 11 PRE-RRNA PROCESSING PROTEIN RRP5"/>
    <property type="match status" value="1"/>
</dbReference>
<dbReference type="Pfam" id="PF14559">
    <property type="entry name" value="TPR_19"/>
    <property type="match status" value="1"/>
</dbReference>
<dbReference type="AlphaFoldDB" id="G3Q6D7"/>
<dbReference type="eggNOG" id="KOG1070">
    <property type="taxonomic scope" value="Eukaryota"/>
</dbReference>
<proteinExistence type="predicted"/>
<dbReference type="InterPro" id="IPR011990">
    <property type="entry name" value="TPR-like_helical_dom_sf"/>
</dbReference>
<dbReference type="PANTHER" id="PTHR23270:SF10">
    <property type="entry name" value="PROTEIN RRP5 HOMOLOG"/>
    <property type="match status" value="1"/>
</dbReference>
<reference evidence="1" key="1">
    <citation type="submission" date="2006-01" db="EMBL/GenBank/DDBJ databases">
        <authorList>
            <person name="Lindblad-Toh K."/>
            <person name="Mauceli E."/>
            <person name="Grabherr M."/>
            <person name="Chang J.L."/>
            <person name="Lander E.S."/>
        </authorList>
    </citation>
    <scope>NUCLEOTIDE SEQUENCE [LARGE SCALE GENOMIC DNA]</scope>
</reference>
<dbReference type="InterPro" id="IPR045209">
    <property type="entry name" value="Rrp5"/>
</dbReference>
<dbReference type="STRING" id="69293.ENSGACP00000025446"/>
<dbReference type="InParanoid" id="G3Q6D7"/>
<protein>
    <submittedName>
        <fullName evidence="1">Uncharacterized protein</fullName>
    </submittedName>
</protein>
<name>G3Q6D7_GASAC</name>
<dbReference type="SUPFAM" id="SSF48452">
    <property type="entry name" value="TPR-like"/>
    <property type="match status" value="1"/>
</dbReference>
<dbReference type="Gene3D" id="1.25.40.10">
    <property type="entry name" value="Tetratricopeptide repeat domain"/>
    <property type="match status" value="1"/>
</dbReference>
<dbReference type="Bgee" id="ENSGACG00000019251">
    <property type="expression patterns" value="Expressed in mesonephros"/>
</dbReference>
<accession>G3Q6D7</accession>
<reference evidence="1" key="2">
    <citation type="submission" date="2024-04" db="UniProtKB">
        <authorList>
            <consortium name="Ensembl"/>
        </authorList>
    </citation>
    <scope>IDENTIFICATION</scope>
</reference>
<organism evidence="1">
    <name type="scientific">Gasterosteus aculeatus</name>
    <name type="common">Three-spined stickleback</name>
    <dbReference type="NCBI Taxonomy" id="69293"/>
    <lineage>
        <taxon>Eukaryota</taxon>
        <taxon>Metazoa</taxon>
        <taxon>Chordata</taxon>
        <taxon>Craniata</taxon>
        <taxon>Vertebrata</taxon>
        <taxon>Euteleostomi</taxon>
        <taxon>Actinopterygii</taxon>
        <taxon>Neopterygii</taxon>
        <taxon>Teleostei</taxon>
        <taxon>Neoteleostei</taxon>
        <taxon>Acanthomorphata</taxon>
        <taxon>Eupercaria</taxon>
        <taxon>Perciformes</taxon>
        <taxon>Cottioidei</taxon>
        <taxon>Gasterosteales</taxon>
        <taxon>Gasterosteidae</taxon>
        <taxon>Gasterosteus</taxon>
    </lineage>
</organism>
<dbReference type="GO" id="GO:0032040">
    <property type="term" value="C:small-subunit processome"/>
    <property type="evidence" value="ECO:0007669"/>
    <property type="project" value="TreeGrafter"/>
</dbReference>
<dbReference type="GO" id="GO:0003723">
    <property type="term" value="F:RNA binding"/>
    <property type="evidence" value="ECO:0007669"/>
    <property type="project" value="TreeGrafter"/>
</dbReference>
<dbReference type="Ensembl" id="ENSGACT00000025496.1">
    <property type="protein sequence ID" value="ENSGACP00000025446.1"/>
    <property type="gene ID" value="ENSGACG00000019251.1"/>
</dbReference>
<dbReference type="OMA" id="FREYPKR"/>
<evidence type="ECO:0000313" key="1">
    <source>
        <dbReference type="Ensembl" id="ENSGACP00000025446.1"/>
    </source>
</evidence>